<feature type="compositionally biased region" description="Low complexity" evidence="7">
    <location>
        <begin position="735"/>
        <end position="746"/>
    </location>
</feature>
<feature type="compositionally biased region" description="Low complexity" evidence="7">
    <location>
        <begin position="564"/>
        <end position="583"/>
    </location>
</feature>
<dbReference type="Pfam" id="PF00271">
    <property type="entry name" value="Helicase_C"/>
    <property type="match status" value="1"/>
</dbReference>
<evidence type="ECO:0000313" key="11">
    <source>
        <dbReference type="Proteomes" id="UP000054270"/>
    </source>
</evidence>
<reference evidence="11" key="1">
    <citation type="submission" date="2014-04" db="EMBL/GenBank/DDBJ databases">
        <title>Evolutionary Origins and Diversification of the Mycorrhizal Mutualists.</title>
        <authorList>
            <consortium name="DOE Joint Genome Institute"/>
            <consortium name="Mycorrhizal Genomics Consortium"/>
            <person name="Kohler A."/>
            <person name="Kuo A."/>
            <person name="Nagy L.G."/>
            <person name="Floudas D."/>
            <person name="Copeland A."/>
            <person name="Barry K.W."/>
            <person name="Cichocki N."/>
            <person name="Veneault-Fourrey C."/>
            <person name="LaButti K."/>
            <person name="Lindquist E.A."/>
            <person name="Lipzen A."/>
            <person name="Lundell T."/>
            <person name="Morin E."/>
            <person name="Murat C."/>
            <person name="Riley R."/>
            <person name="Ohm R."/>
            <person name="Sun H."/>
            <person name="Tunlid A."/>
            <person name="Henrissat B."/>
            <person name="Grigoriev I.V."/>
            <person name="Hibbett D.S."/>
            <person name="Martin F."/>
        </authorList>
    </citation>
    <scope>NUCLEOTIDE SEQUENCE [LARGE SCALE GENOMIC DNA]</scope>
    <source>
        <strain evidence="11">FD-334 SS-4</strain>
    </source>
</reference>
<dbReference type="AlphaFoldDB" id="A0A0D2PFS9"/>
<dbReference type="InterPro" id="IPR027417">
    <property type="entry name" value="P-loop_NTPase"/>
</dbReference>
<dbReference type="GO" id="GO:0003676">
    <property type="term" value="F:nucleic acid binding"/>
    <property type="evidence" value="ECO:0007669"/>
    <property type="project" value="InterPro"/>
</dbReference>
<sequence>MLPRLPSTSRRAALYHSSATTSAASRQPQRRRPEFTRDEVPHSGRTAAPERRPRVDIPDRSGNSRFSDGPPRSSSFGERRPSGSSHLNDRRGAPRDRPSYRADSSVGDRGASRTNFRRDADRRDSPRGASFGDRSSSGNSSFSERRVAPRDNPSYRAESSYGDRGASRTTDHRADYDDHRFSARRSSTPILDPRTPPRNPLVPASSPALSLDSAIPTYTPDEFPHASTDYDNPEDADEFFHPLEPVSTASTPKSASKSAVDAAGSFTSPPLLPGFVASLKELLGPSATPTPIQSLSIAHCVSPASDVGAPQGWKQFLLASETGSGKSIAYLLPLLQGIKIAEGAEGVSAPVAPTGPVRLYNPRGLVLAPTHELARQLAVTAKSLLHEVKLRVVCTSRANGATPLADPSRARAGGTASKMAEMVGNMAMAPDGTMQVKKSAHPVSVLVGTPMKLLEMVRGRGWDRAIQEEKAGNERGVYEELKIRRGRDKVVHFGTWRAKPELGLANVEWVVVDEADVLFDPDFQETTRTLLADISAARGHVLPPAASEAVPTTLAQAPSTRALSSSPVDAAPPTSSTTTEPPTTIDYPFHLLLTSATIPKSLAAYLAAYHPRLVRLASPRLHRLPKSLQTEYVAWTGGRKEADVVRRLRRVWAEDASGQNASAKEGGEGGKVQKLSQVLIFCNRSTKAVELAAHLEAQGIKCAALTSRSAERGRGSNRHLAAFLRGPRASPPSPHSSSTDPATPTAQLADPKTTPHVLITTSLLSRGLDFSPAIKHVFIVDEPRNTVDFLHRAGRTGRAGAWGKVVVFGKMKGRGAERGREVRRRVGALTK</sequence>
<evidence type="ECO:0000256" key="6">
    <source>
        <dbReference type="ARBA" id="ARBA00047984"/>
    </source>
</evidence>
<organism evidence="10 11">
    <name type="scientific">Hypholoma sublateritium (strain FD-334 SS-4)</name>
    <dbReference type="NCBI Taxonomy" id="945553"/>
    <lineage>
        <taxon>Eukaryota</taxon>
        <taxon>Fungi</taxon>
        <taxon>Dikarya</taxon>
        <taxon>Basidiomycota</taxon>
        <taxon>Agaricomycotina</taxon>
        <taxon>Agaricomycetes</taxon>
        <taxon>Agaricomycetidae</taxon>
        <taxon>Agaricales</taxon>
        <taxon>Agaricineae</taxon>
        <taxon>Strophariaceae</taxon>
        <taxon>Hypholoma</taxon>
    </lineage>
</organism>
<keyword evidence="5" id="KW-0067">ATP-binding</keyword>
<dbReference type="EMBL" id="KN817582">
    <property type="protein sequence ID" value="KJA18975.1"/>
    <property type="molecule type" value="Genomic_DNA"/>
</dbReference>
<comment type="catalytic activity">
    <reaction evidence="6">
        <text>ATP + H2O = ADP + phosphate + H(+)</text>
        <dbReference type="Rhea" id="RHEA:13065"/>
        <dbReference type="ChEBI" id="CHEBI:15377"/>
        <dbReference type="ChEBI" id="CHEBI:15378"/>
        <dbReference type="ChEBI" id="CHEBI:30616"/>
        <dbReference type="ChEBI" id="CHEBI:43474"/>
        <dbReference type="ChEBI" id="CHEBI:456216"/>
        <dbReference type="EC" id="3.6.4.13"/>
    </reaction>
</comment>
<feature type="compositionally biased region" description="Low complexity" evidence="7">
    <location>
        <begin position="130"/>
        <end position="142"/>
    </location>
</feature>
<evidence type="ECO:0000259" key="9">
    <source>
        <dbReference type="PROSITE" id="PS51194"/>
    </source>
</evidence>
<dbReference type="GO" id="GO:0016787">
    <property type="term" value="F:hydrolase activity"/>
    <property type="evidence" value="ECO:0007669"/>
    <property type="project" value="UniProtKB-KW"/>
</dbReference>
<evidence type="ECO:0000256" key="7">
    <source>
        <dbReference type="SAM" id="MobiDB-lite"/>
    </source>
</evidence>
<dbReference type="InterPro" id="IPR014001">
    <property type="entry name" value="Helicase_ATP-bd"/>
</dbReference>
<dbReference type="Pfam" id="PF00270">
    <property type="entry name" value="DEAD"/>
    <property type="match status" value="1"/>
</dbReference>
<dbReference type="CDD" id="cd18787">
    <property type="entry name" value="SF2_C_DEAD"/>
    <property type="match status" value="1"/>
</dbReference>
<dbReference type="Gene3D" id="3.40.50.300">
    <property type="entry name" value="P-loop containing nucleotide triphosphate hydrolases"/>
    <property type="match status" value="2"/>
</dbReference>
<evidence type="ECO:0000313" key="10">
    <source>
        <dbReference type="EMBL" id="KJA18975.1"/>
    </source>
</evidence>
<dbReference type="EC" id="3.6.4.13" evidence="1"/>
<feature type="compositionally biased region" description="Polar residues" evidence="7">
    <location>
        <begin position="61"/>
        <end position="76"/>
    </location>
</feature>
<dbReference type="PROSITE" id="PS51192">
    <property type="entry name" value="HELICASE_ATP_BIND_1"/>
    <property type="match status" value="1"/>
</dbReference>
<protein>
    <recommendedName>
        <fullName evidence="1">RNA helicase</fullName>
        <ecNumber evidence="1">3.6.4.13</ecNumber>
    </recommendedName>
</protein>
<evidence type="ECO:0000256" key="3">
    <source>
        <dbReference type="ARBA" id="ARBA00022801"/>
    </source>
</evidence>
<dbReference type="InterPro" id="IPR001650">
    <property type="entry name" value="Helicase_C-like"/>
</dbReference>
<evidence type="ECO:0000256" key="2">
    <source>
        <dbReference type="ARBA" id="ARBA00022741"/>
    </source>
</evidence>
<feature type="compositionally biased region" description="Basic and acidic residues" evidence="7">
    <location>
        <begin position="77"/>
        <end position="100"/>
    </location>
</feature>
<evidence type="ECO:0000256" key="4">
    <source>
        <dbReference type="ARBA" id="ARBA00022806"/>
    </source>
</evidence>
<dbReference type="SMART" id="SM00487">
    <property type="entry name" value="DEXDc"/>
    <property type="match status" value="1"/>
</dbReference>
<dbReference type="PANTHER" id="PTHR47960">
    <property type="entry name" value="DEAD-BOX ATP-DEPENDENT RNA HELICASE 50"/>
    <property type="match status" value="1"/>
</dbReference>
<keyword evidence="2" id="KW-0547">Nucleotide-binding</keyword>
<feature type="region of interest" description="Disordered" evidence="7">
    <location>
        <begin position="546"/>
        <end position="583"/>
    </location>
</feature>
<feature type="compositionally biased region" description="Low complexity" evidence="7">
    <location>
        <begin position="201"/>
        <end position="214"/>
    </location>
</feature>
<dbReference type="SMART" id="SM00490">
    <property type="entry name" value="HELICc"/>
    <property type="match status" value="1"/>
</dbReference>
<dbReference type="InterPro" id="IPR011545">
    <property type="entry name" value="DEAD/DEAH_box_helicase_dom"/>
</dbReference>
<feature type="domain" description="Helicase C-terminal" evidence="9">
    <location>
        <begin position="643"/>
        <end position="831"/>
    </location>
</feature>
<evidence type="ECO:0000256" key="5">
    <source>
        <dbReference type="ARBA" id="ARBA00022840"/>
    </source>
</evidence>
<dbReference type="Proteomes" id="UP000054270">
    <property type="component" value="Unassembled WGS sequence"/>
</dbReference>
<dbReference type="GO" id="GO:0005524">
    <property type="term" value="F:ATP binding"/>
    <property type="evidence" value="ECO:0007669"/>
    <property type="project" value="UniProtKB-KW"/>
</dbReference>
<keyword evidence="4" id="KW-0347">Helicase</keyword>
<feature type="compositionally biased region" description="Polar residues" evidence="7">
    <location>
        <begin position="17"/>
        <end position="27"/>
    </location>
</feature>
<evidence type="ECO:0000256" key="1">
    <source>
        <dbReference type="ARBA" id="ARBA00012552"/>
    </source>
</evidence>
<dbReference type="OMA" id="YLEICHP"/>
<accession>A0A0D2PFS9</accession>
<gene>
    <name evidence="10" type="ORF">HYPSUDRAFT_217847</name>
</gene>
<proteinExistence type="predicted"/>
<feature type="compositionally biased region" description="Basic and acidic residues" evidence="7">
    <location>
        <begin position="165"/>
        <end position="181"/>
    </location>
</feature>
<dbReference type="PROSITE" id="PS51194">
    <property type="entry name" value="HELICASE_CTER"/>
    <property type="match status" value="1"/>
</dbReference>
<evidence type="ECO:0000259" key="8">
    <source>
        <dbReference type="PROSITE" id="PS51192"/>
    </source>
</evidence>
<name>A0A0D2PFS9_HYPSF</name>
<feature type="compositionally biased region" description="Polar residues" evidence="7">
    <location>
        <begin position="553"/>
        <end position="563"/>
    </location>
</feature>
<dbReference type="OrthoDB" id="10256233at2759"/>
<keyword evidence="11" id="KW-1185">Reference proteome</keyword>
<feature type="compositionally biased region" description="Basic and acidic residues" evidence="7">
    <location>
        <begin position="116"/>
        <end position="126"/>
    </location>
</feature>
<dbReference type="SUPFAM" id="SSF52540">
    <property type="entry name" value="P-loop containing nucleoside triphosphate hydrolases"/>
    <property type="match status" value="1"/>
</dbReference>
<keyword evidence="3" id="KW-0378">Hydrolase</keyword>
<dbReference type="STRING" id="945553.A0A0D2PFS9"/>
<feature type="region of interest" description="Disordered" evidence="7">
    <location>
        <begin position="1"/>
        <end position="253"/>
    </location>
</feature>
<feature type="compositionally biased region" description="Polar residues" evidence="7">
    <location>
        <begin position="1"/>
        <end position="10"/>
    </location>
</feature>
<dbReference type="GO" id="GO:0003724">
    <property type="term" value="F:RNA helicase activity"/>
    <property type="evidence" value="ECO:0007669"/>
    <property type="project" value="UniProtKB-EC"/>
</dbReference>
<feature type="compositionally biased region" description="Basic and acidic residues" evidence="7">
    <location>
        <begin position="31"/>
        <end position="59"/>
    </location>
</feature>
<feature type="domain" description="Helicase ATP-binding" evidence="8">
    <location>
        <begin position="307"/>
        <end position="616"/>
    </location>
</feature>
<feature type="region of interest" description="Disordered" evidence="7">
    <location>
        <begin position="724"/>
        <end position="754"/>
    </location>
</feature>